<evidence type="ECO:0000313" key="1">
    <source>
        <dbReference type="EMBL" id="EJK70280.1"/>
    </source>
</evidence>
<feature type="non-terminal residue" evidence="1">
    <location>
        <position position="1"/>
    </location>
</feature>
<dbReference type="AlphaFoldDB" id="K0SY27"/>
<protein>
    <submittedName>
        <fullName evidence="1">Uncharacterized protein</fullName>
    </submittedName>
</protein>
<evidence type="ECO:0000313" key="2">
    <source>
        <dbReference type="Proteomes" id="UP000266841"/>
    </source>
</evidence>
<proteinExistence type="predicted"/>
<dbReference type="EMBL" id="AGNL01008772">
    <property type="protein sequence ID" value="EJK70280.1"/>
    <property type="molecule type" value="Genomic_DNA"/>
</dbReference>
<accession>K0SY27</accession>
<name>K0SY27_THAOC</name>
<keyword evidence="2" id="KW-1185">Reference proteome</keyword>
<gene>
    <name evidence="1" type="ORF">THAOC_08373</name>
</gene>
<organism evidence="1 2">
    <name type="scientific">Thalassiosira oceanica</name>
    <name type="common">Marine diatom</name>
    <dbReference type="NCBI Taxonomy" id="159749"/>
    <lineage>
        <taxon>Eukaryota</taxon>
        <taxon>Sar</taxon>
        <taxon>Stramenopiles</taxon>
        <taxon>Ochrophyta</taxon>
        <taxon>Bacillariophyta</taxon>
        <taxon>Coscinodiscophyceae</taxon>
        <taxon>Thalassiosirophycidae</taxon>
        <taxon>Thalassiosirales</taxon>
        <taxon>Thalassiosiraceae</taxon>
        <taxon>Thalassiosira</taxon>
    </lineage>
</organism>
<sequence length="80" mass="8374">AIGSARRLMLSAWSQGDGPPLHPSLVSLPYSGLGVAYRLRAARQKTGGPRAAAPRQLGTGTVLQHCAVQQPTDGRKAEGR</sequence>
<comment type="caution">
    <text evidence="1">The sequence shown here is derived from an EMBL/GenBank/DDBJ whole genome shotgun (WGS) entry which is preliminary data.</text>
</comment>
<reference evidence="1 2" key="1">
    <citation type="journal article" date="2012" name="Genome Biol.">
        <title>Genome and low-iron response of an oceanic diatom adapted to chronic iron limitation.</title>
        <authorList>
            <person name="Lommer M."/>
            <person name="Specht M."/>
            <person name="Roy A.S."/>
            <person name="Kraemer L."/>
            <person name="Andreson R."/>
            <person name="Gutowska M.A."/>
            <person name="Wolf J."/>
            <person name="Bergner S.V."/>
            <person name="Schilhabel M.B."/>
            <person name="Klostermeier U.C."/>
            <person name="Beiko R.G."/>
            <person name="Rosenstiel P."/>
            <person name="Hippler M."/>
            <person name="Laroche J."/>
        </authorList>
    </citation>
    <scope>NUCLEOTIDE SEQUENCE [LARGE SCALE GENOMIC DNA]</scope>
    <source>
        <strain evidence="1 2">CCMP1005</strain>
    </source>
</reference>
<dbReference type="Proteomes" id="UP000266841">
    <property type="component" value="Unassembled WGS sequence"/>
</dbReference>